<name>A0A086ZF90_9BIFI</name>
<dbReference type="InterPro" id="IPR001207">
    <property type="entry name" value="Transposase_mutator"/>
</dbReference>
<evidence type="ECO:0000256" key="3">
    <source>
        <dbReference type="ARBA" id="ARBA00022578"/>
    </source>
</evidence>
<organism evidence="7 8">
    <name type="scientific">Bifidobacterium boum</name>
    <dbReference type="NCBI Taxonomy" id="78343"/>
    <lineage>
        <taxon>Bacteria</taxon>
        <taxon>Bacillati</taxon>
        <taxon>Actinomycetota</taxon>
        <taxon>Actinomycetes</taxon>
        <taxon>Bifidobacteriales</taxon>
        <taxon>Bifidobacteriaceae</taxon>
        <taxon>Bifidobacterium</taxon>
    </lineage>
</organism>
<evidence type="ECO:0000256" key="4">
    <source>
        <dbReference type="ARBA" id="ARBA00023125"/>
    </source>
</evidence>
<evidence type="ECO:0000313" key="8">
    <source>
        <dbReference type="Proteomes" id="UP000029093"/>
    </source>
</evidence>
<dbReference type="Pfam" id="PF00872">
    <property type="entry name" value="Transposase_mut"/>
    <property type="match status" value="1"/>
</dbReference>
<dbReference type="PANTHER" id="PTHR33217:SF7">
    <property type="entry name" value="TRANSPOSASE FOR INSERTION SEQUENCE ELEMENT IS1081"/>
    <property type="match status" value="1"/>
</dbReference>
<sequence length="134" mass="15302">MSDCKTLEEARQRKDRIVADYRDVADQAATCLDEGFESATGVMQLPAGLRPYMRTNNHLERLNREIKRRTRVIGVFPNTDAAVRMAGSVLIEQNRLVQARKAIFSEETHRKLMQSDTVARLRDIAREQAMLRAA</sequence>
<gene>
    <name evidence="7" type="ORF">BBOU_1656</name>
</gene>
<comment type="caution">
    <text evidence="7">The sequence shown here is derived from an EMBL/GenBank/DDBJ whole genome shotgun (WGS) entry which is preliminary data.</text>
</comment>
<comment type="similarity">
    <text evidence="2 6">Belongs to the transposase mutator family.</text>
</comment>
<evidence type="ECO:0000256" key="5">
    <source>
        <dbReference type="ARBA" id="ARBA00023172"/>
    </source>
</evidence>
<evidence type="ECO:0000256" key="6">
    <source>
        <dbReference type="RuleBase" id="RU365089"/>
    </source>
</evidence>
<protein>
    <recommendedName>
        <fullName evidence="6">Mutator family transposase</fullName>
    </recommendedName>
</protein>
<comment type="function">
    <text evidence="1 6">Required for the transposition of the insertion element.</text>
</comment>
<dbReference type="AlphaFoldDB" id="A0A086ZF90"/>
<dbReference type="GO" id="GO:0006313">
    <property type="term" value="P:DNA transposition"/>
    <property type="evidence" value="ECO:0007669"/>
    <property type="project" value="UniProtKB-UniRule"/>
</dbReference>
<dbReference type="EMBL" id="JGYQ01000018">
    <property type="protein sequence ID" value="KFI45190.1"/>
    <property type="molecule type" value="Genomic_DNA"/>
</dbReference>
<reference evidence="7 8" key="1">
    <citation type="submission" date="2014-03" db="EMBL/GenBank/DDBJ databases">
        <title>Genomics of Bifidobacteria.</title>
        <authorList>
            <person name="Ventura M."/>
            <person name="Milani C."/>
            <person name="Lugli G.A."/>
        </authorList>
    </citation>
    <scope>NUCLEOTIDE SEQUENCE [LARGE SCALE GENOMIC DNA]</scope>
    <source>
        <strain evidence="7 8">LMG 10736</strain>
    </source>
</reference>
<keyword evidence="3 6" id="KW-0815">Transposition</keyword>
<dbReference type="GO" id="GO:0003677">
    <property type="term" value="F:DNA binding"/>
    <property type="evidence" value="ECO:0007669"/>
    <property type="project" value="UniProtKB-UniRule"/>
</dbReference>
<evidence type="ECO:0000256" key="1">
    <source>
        <dbReference type="ARBA" id="ARBA00002190"/>
    </source>
</evidence>
<keyword evidence="4 6" id="KW-0238">DNA-binding</keyword>
<dbReference type="Proteomes" id="UP000029093">
    <property type="component" value="Unassembled WGS sequence"/>
</dbReference>
<dbReference type="GO" id="GO:0004803">
    <property type="term" value="F:transposase activity"/>
    <property type="evidence" value="ECO:0007669"/>
    <property type="project" value="UniProtKB-UniRule"/>
</dbReference>
<keyword evidence="5 6" id="KW-0233">DNA recombination</keyword>
<proteinExistence type="inferred from homology"/>
<evidence type="ECO:0000256" key="2">
    <source>
        <dbReference type="ARBA" id="ARBA00010961"/>
    </source>
</evidence>
<evidence type="ECO:0000313" key="7">
    <source>
        <dbReference type="EMBL" id="KFI45190.1"/>
    </source>
</evidence>
<dbReference type="OrthoDB" id="9793302at2"/>
<accession>A0A086ZF90</accession>
<keyword evidence="6" id="KW-0814">Transposable element</keyword>
<keyword evidence="8" id="KW-1185">Reference proteome</keyword>
<dbReference type="PANTHER" id="PTHR33217">
    <property type="entry name" value="TRANSPOSASE FOR INSERTION SEQUENCE ELEMENT IS1081"/>
    <property type="match status" value="1"/>
</dbReference>